<accession>A0A0D2FWF6</accession>
<reference evidence="3 4" key="1">
    <citation type="submission" date="2015-01" db="EMBL/GenBank/DDBJ databases">
        <title>The Genome Sequence of Capronia semiimmersa CBS27337.</title>
        <authorList>
            <consortium name="The Broad Institute Genomics Platform"/>
            <person name="Cuomo C."/>
            <person name="de Hoog S."/>
            <person name="Gorbushina A."/>
            <person name="Stielow B."/>
            <person name="Teixiera M."/>
            <person name="Abouelleil A."/>
            <person name="Chapman S.B."/>
            <person name="Priest M."/>
            <person name="Young S.K."/>
            <person name="Wortman J."/>
            <person name="Nusbaum C."/>
            <person name="Birren B."/>
        </authorList>
    </citation>
    <scope>NUCLEOTIDE SEQUENCE [LARGE SCALE GENOMIC DNA]</scope>
    <source>
        <strain evidence="3 4">CBS 27337</strain>
    </source>
</reference>
<evidence type="ECO:0000313" key="4">
    <source>
        <dbReference type="Proteomes" id="UP000054266"/>
    </source>
</evidence>
<feature type="coiled-coil region" evidence="1">
    <location>
        <begin position="211"/>
        <end position="242"/>
    </location>
</feature>
<feature type="compositionally biased region" description="Polar residues" evidence="2">
    <location>
        <begin position="382"/>
        <end position="396"/>
    </location>
</feature>
<feature type="region of interest" description="Disordered" evidence="2">
    <location>
        <begin position="149"/>
        <end position="184"/>
    </location>
</feature>
<name>A0A0D2FWF6_9EURO</name>
<feature type="compositionally biased region" description="Polar residues" evidence="2">
    <location>
        <begin position="47"/>
        <end position="57"/>
    </location>
</feature>
<dbReference type="AlphaFoldDB" id="A0A0D2FWF6"/>
<feature type="compositionally biased region" description="Basic and acidic residues" evidence="2">
    <location>
        <begin position="434"/>
        <end position="445"/>
    </location>
</feature>
<organism evidence="3 4">
    <name type="scientific">Phialophora macrospora</name>
    <dbReference type="NCBI Taxonomy" id="1851006"/>
    <lineage>
        <taxon>Eukaryota</taxon>
        <taxon>Fungi</taxon>
        <taxon>Dikarya</taxon>
        <taxon>Ascomycota</taxon>
        <taxon>Pezizomycotina</taxon>
        <taxon>Eurotiomycetes</taxon>
        <taxon>Chaetothyriomycetidae</taxon>
        <taxon>Chaetothyriales</taxon>
        <taxon>Herpotrichiellaceae</taxon>
        <taxon>Phialophora</taxon>
    </lineage>
</organism>
<dbReference type="STRING" id="5601.A0A0D2FWF6"/>
<evidence type="ECO:0008006" key="5">
    <source>
        <dbReference type="Google" id="ProtNLM"/>
    </source>
</evidence>
<feature type="region of interest" description="Disordered" evidence="2">
    <location>
        <begin position="31"/>
        <end position="91"/>
    </location>
</feature>
<feature type="region of interest" description="Disordered" evidence="2">
    <location>
        <begin position="277"/>
        <end position="304"/>
    </location>
</feature>
<dbReference type="Proteomes" id="UP000054266">
    <property type="component" value="Unassembled WGS sequence"/>
</dbReference>
<evidence type="ECO:0000313" key="3">
    <source>
        <dbReference type="EMBL" id="KIW70820.1"/>
    </source>
</evidence>
<dbReference type="EMBL" id="KN846957">
    <property type="protein sequence ID" value="KIW70820.1"/>
    <property type="molecule type" value="Genomic_DNA"/>
</dbReference>
<feature type="compositionally biased region" description="Low complexity" evidence="2">
    <location>
        <begin position="149"/>
        <end position="160"/>
    </location>
</feature>
<keyword evidence="4" id="KW-1185">Reference proteome</keyword>
<gene>
    <name evidence="3" type="ORF">PV04_03059</name>
</gene>
<keyword evidence="1" id="KW-0175">Coiled coil</keyword>
<feature type="region of interest" description="Disordered" evidence="2">
    <location>
        <begin position="320"/>
        <end position="474"/>
    </location>
</feature>
<dbReference type="HOGENOM" id="CLU_589258_0_0_1"/>
<evidence type="ECO:0000256" key="2">
    <source>
        <dbReference type="SAM" id="MobiDB-lite"/>
    </source>
</evidence>
<sequence>MPGEATILEGPVTPAPVFAYRALRSIFFASPDSSPEYHNKENIMPTYASSPTKSRPTVTDAPRLTPLQKRKRDSNSGEAILSPTKGILRTPGLATPRAKYLKDLNVKFKSVSPEVRRADTVVATNSTSNAETNGTTQAVHPSKFACQLRSSSQSRTSNTASEERVENAAQLPAGNTAPTAPSCTPLPGSVEAYMAQTEKEMKRLIRYGKKMREYALKKDAENQELKIMIEELRQQNQRLKSGVFDPVHDQKDQLLALGHEKEDGNDSDAWTRAQTHGMTSNAENPATKAVPPALRTKNQGHVRSEVDKVETTVRVHAMKNLTARGRSPSLALKPGKSAPQETSDSCRRCSSPARIISTSTTSAKPSHGAAASQQPAPAMTSIPGSSAITGPSNSGTLRLPPDRAAAARERLRQRAAARKASAGADAIPPTNNARDAHAAKDDQSRQKPSVEATRKRDPPAVVDEPSFDWANLDA</sequence>
<evidence type="ECO:0000256" key="1">
    <source>
        <dbReference type="SAM" id="Coils"/>
    </source>
</evidence>
<protein>
    <recommendedName>
        <fullName evidence="5">Spindle pole body-associated protein cut12 domain-containing protein</fullName>
    </recommendedName>
</protein>
<proteinExistence type="predicted"/>